<evidence type="ECO:0000259" key="3">
    <source>
        <dbReference type="PROSITE" id="PS51740"/>
    </source>
</evidence>
<dbReference type="SMART" id="SM00966">
    <property type="entry name" value="SpoVT_AbrB"/>
    <property type="match status" value="1"/>
</dbReference>
<keyword evidence="1" id="KW-0238">DNA-binding</keyword>
<evidence type="ECO:0000256" key="1">
    <source>
        <dbReference type="PROSITE-ProRule" id="PRU01076"/>
    </source>
</evidence>
<feature type="region of interest" description="Disordered" evidence="2">
    <location>
        <begin position="67"/>
        <end position="87"/>
    </location>
</feature>
<gene>
    <name evidence="4" type="ORF">NIES2135_12070</name>
</gene>
<dbReference type="InterPro" id="IPR037914">
    <property type="entry name" value="SpoVT-AbrB_sf"/>
</dbReference>
<dbReference type="GO" id="GO:0003677">
    <property type="term" value="F:DNA binding"/>
    <property type="evidence" value="ECO:0007669"/>
    <property type="project" value="UniProtKB-UniRule"/>
</dbReference>
<dbReference type="AlphaFoldDB" id="A0A1Z4JCF0"/>
<evidence type="ECO:0000256" key="2">
    <source>
        <dbReference type="SAM" id="MobiDB-lite"/>
    </source>
</evidence>
<evidence type="ECO:0000313" key="4">
    <source>
        <dbReference type="EMBL" id="BAY54390.1"/>
    </source>
</evidence>
<keyword evidence="5" id="KW-1185">Reference proteome</keyword>
<dbReference type="SUPFAM" id="SSF89447">
    <property type="entry name" value="AbrB/MazE/MraZ-like"/>
    <property type="match status" value="1"/>
</dbReference>
<protein>
    <recommendedName>
        <fullName evidence="3">SpoVT-AbrB domain-containing protein</fullName>
    </recommendedName>
</protein>
<dbReference type="Pfam" id="PF04014">
    <property type="entry name" value="MazE_antitoxin"/>
    <property type="match status" value="1"/>
</dbReference>
<sequence length="87" mass="9790">MSGTIRTRLVKFGNSQGIRIPKLLLEQSGIQSEVEIEVEGNRLIIRPVSHPRAGWEAAIDAEIAKSGDEGLLDDETSTQWDETEWQW</sequence>
<evidence type="ECO:0000313" key="5">
    <source>
        <dbReference type="Proteomes" id="UP000217895"/>
    </source>
</evidence>
<organism evidence="4 5">
    <name type="scientific">Leptolyngbya boryana NIES-2135</name>
    <dbReference type="NCBI Taxonomy" id="1973484"/>
    <lineage>
        <taxon>Bacteria</taxon>
        <taxon>Bacillati</taxon>
        <taxon>Cyanobacteriota</taxon>
        <taxon>Cyanophyceae</taxon>
        <taxon>Leptolyngbyales</taxon>
        <taxon>Leptolyngbyaceae</taxon>
        <taxon>Leptolyngbya group</taxon>
        <taxon>Leptolyngbya</taxon>
    </lineage>
</organism>
<reference evidence="4 5" key="1">
    <citation type="submission" date="2017-06" db="EMBL/GenBank/DDBJ databases">
        <title>Genome sequencing of cyanobaciteial culture collection at National Institute for Environmental Studies (NIES).</title>
        <authorList>
            <person name="Hirose Y."/>
            <person name="Shimura Y."/>
            <person name="Fujisawa T."/>
            <person name="Nakamura Y."/>
            <person name="Kawachi M."/>
        </authorList>
    </citation>
    <scope>NUCLEOTIDE SEQUENCE [LARGE SCALE GENOMIC DNA]</scope>
    <source>
        <strain evidence="4 5">NIES-2135</strain>
    </source>
</reference>
<name>A0A1Z4JCF0_LEPBY</name>
<dbReference type="PROSITE" id="PS51740">
    <property type="entry name" value="SPOVT_ABRB"/>
    <property type="match status" value="1"/>
</dbReference>
<dbReference type="Gene3D" id="2.10.260.10">
    <property type="match status" value="1"/>
</dbReference>
<accession>A0A1Z4JCF0</accession>
<feature type="domain" description="SpoVT-AbrB" evidence="3">
    <location>
        <begin position="7"/>
        <end position="50"/>
    </location>
</feature>
<proteinExistence type="predicted"/>
<feature type="compositionally biased region" description="Acidic residues" evidence="2">
    <location>
        <begin position="70"/>
        <end position="87"/>
    </location>
</feature>
<dbReference type="EMBL" id="AP018203">
    <property type="protein sequence ID" value="BAY54390.1"/>
    <property type="molecule type" value="Genomic_DNA"/>
</dbReference>
<dbReference type="Proteomes" id="UP000217895">
    <property type="component" value="Chromosome"/>
</dbReference>
<dbReference type="InterPro" id="IPR007159">
    <property type="entry name" value="SpoVT-AbrB_dom"/>
</dbReference>